<dbReference type="AlphaFoldDB" id="A0A173U6A1"/>
<name>A0A173U6A1_9FIRM</name>
<organism evidence="1 2">
    <name type="scientific">Dorea longicatena</name>
    <dbReference type="NCBI Taxonomy" id="88431"/>
    <lineage>
        <taxon>Bacteria</taxon>
        <taxon>Bacillati</taxon>
        <taxon>Bacillota</taxon>
        <taxon>Clostridia</taxon>
        <taxon>Lachnospirales</taxon>
        <taxon>Lachnospiraceae</taxon>
        <taxon>Dorea</taxon>
    </lineage>
</organism>
<sequence length="187" mass="20363">MTLGLKDLYYAVCTEADGAESYGTPKKMAEAMSADLSVKTADGSLYADDTLSESVTEFASGTLKLGIKDITPEVLAELLGQAVDKNSVVWAGKEDEPPYVAVGFRAKKTGGKYRYVWLLKAKFKVPSEKYETKGESIKFNTPDIEASFTTRKKDNLWKADFVGTEESAAAKTWFTAVPEKAAAMESV</sequence>
<reference evidence="1 2" key="1">
    <citation type="submission" date="2015-09" db="EMBL/GenBank/DDBJ databases">
        <authorList>
            <consortium name="Pathogen Informatics"/>
        </authorList>
    </citation>
    <scope>NUCLEOTIDE SEQUENCE [LARGE SCALE GENOMIC DNA]</scope>
    <source>
        <strain evidence="1 2">2789STDY5834961</strain>
    </source>
</reference>
<proteinExistence type="predicted"/>
<evidence type="ECO:0000313" key="2">
    <source>
        <dbReference type="Proteomes" id="UP000095597"/>
    </source>
</evidence>
<protein>
    <submittedName>
        <fullName evidence="1">Phage major tail protein, phi13 family</fullName>
    </submittedName>
</protein>
<dbReference type="OrthoDB" id="3078218at2"/>
<dbReference type="NCBIfam" id="TIGR01603">
    <property type="entry name" value="maj_tail_phi13"/>
    <property type="match status" value="1"/>
</dbReference>
<dbReference type="Proteomes" id="UP000095597">
    <property type="component" value="Unassembled WGS sequence"/>
</dbReference>
<dbReference type="EMBL" id="CYXO01000011">
    <property type="protein sequence ID" value="CUN09866.1"/>
    <property type="molecule type" value="Genomic_DNA"/>
</dbReference>
<accession>A0A173U6A1</accession>
<dbReference type="RefSeq" id="WP_055214547.1">
    <property type="nucleotide sequence ID" value="NZ_CYXO01000011.1"/>
</dbReference>
<dbReference type="InterPro" id="IPR006490">
    <property type="entry name" value="Maj_tail_phi13"/>
</dbReference>
<evidence type="ECO:0000313" key="1">
    <source>
        <dbReference type="EMBL" id="CUN09866.1"/>
    </source>
</evidence>
<gene>
    <name evidence="1" type="ORF">ERS852573_01915</name>
</gene>